<sequence>MEAEGAHKPLLVGRGLLMIDDFCRATGLDRATANAMLRDVKVEGLRHPDGRVAGIFDDVLPSADQLRDWGFEVRDDYDPVALRSYVDDSDDDDEVGETGSPSWSMGWDDQP</sequence>
<evidence type="ECO:0000313" key="2">
    <source>
        <dbReference type="EMBL" id="MFC6044711.1"/>
    </source>
</evidence>
<feature type="region of interest" description="Disordered" evidence="1">
    <location>
        <begin position="84"/>
        <end position="111"/>
    </location>
</feature>
<dbReference type="Proteomes" id="UP001596135">
    <property type="component" value="Unassembled WGS sequence"/>
</dbReference>
<dbReference type="EMBL" id="JBHSRJ010000005">
    <property type="protein sequence ID" value="MFC6044711.1"/>
    <property type="molecule type" value="Genomic_DNA"/>
</dbReference>
<accession>A0ABW1LMN0</accession>
<keyword evidence="3" id="KW-1185">Reference proteome</keyword>
<gene>
    <name evidence="2" type="ORF">ACFPYL_16595</name>
</gene>
<comment type="caution">
    <text evidence="2">The sequence shown here is derived from an EMBL/GenBank/DDBJ whole genome shotgun (WGS) entry which is preliminary data.</text>
</comment>
<dbReference type="RefSeq" id="WP_379156553.1">
    <property type="nucleotide sequence ID" value="NZ_JBHSRJ010000005.1"/>
</dbReference>
<evidence type="ECO:0000313" key="3">
    <source>
        <dbReference type="Proteomes" id="UP001596135"/>
    </source>
</evidence>
<reference evidence="3" key="1">
    <citation type="journal article" date="2019" name="Int. J. Syst. Evol. Microbiol.">
        <title>The Global Catalogue of Microorganisms (GCM) 10K type strain sequencing project: providing services to taxonomists for standard genome sequencing and annotation.</title>
        <authorList>
            <consortium name="The Broad Institute Genomics Platform"/>
            <consortium name="The Broad Institute Genome Sequencing Center for Infectious Disease"/>
            <person name="Wu L."/>
            <person name="Ma J."/>
        </authorList>
    </citation>
    <scope>NUCLEOTIDE SEQUENCE [LARGE SCALE GENOMIC DNA]</scope>
    <source>
        <strain evidence="3">CCUG 54522</strain>
    </source>
</reference>
<evidence type="ECO:0000256" key="1">
    <source>
        <dbReference type="SAM" id="MobiDB-lite"/>
    </source>
</evidence>
<protein>
    <submittedName>
        <fullName evidence="2">Uncharacterized protein</fullName>
    </submittedName>
</protein>
<proteinExistence type="predicted"/>
<name>A0ABW1LMN0_9ACTN</name>
<organism evidence="2 3">
    <name type="scientific">Nocardioides hankookensis</name>
    <dbReference type="NCBI Taxonomy" id="443157"/>
    <lineage>
        <taxon>Bacteria</taxon>
        <taxon>Bacillati</taxon>
        <taxon>Actinomycetota</taxon>
        <taxon>Actinomycetes</taxon>
        <taxon>Propionibacteriales</taxon>
        <taxon>Nocardioidaceae</taxon>
        <taxon>Nocardioides</taxon>
    </lineage>
</organism>
<feature type="compositionally biased region" description="Acidic residues" evidence="1">
    <location>
        <begin position="87"/>
        <end position="96"/>
    </location>
</feature>